<dbReference type="Proteomes" id="UP000887566">
    <property type="component" value="Unplaced"/>
</dbReference>
<evidence type="ECO:0000256" key="4">
    <source>
        <dbReference type="ARBA" id="ARBA00022490"/>
    </source>
</evidence>
<dbReference type="GO" id="GO:0030016">
    <property type="term" value="C:myofibril"/>
    <property type="evidence" value="ECO:0007669"/>
    <property type="project" value="TreeGrafter"/>
</dbReference>
<dbReference type="AlphaFoldDB" id="A0A914W446"/>
<evidence type="ECO:0000256" key="7">
    <source>
        <dbReference type="ARBA" id="ARBA00023212"/>
    </source>
</evidence>
<dbReference type="GO" id="GO:0051016">
    <property type="term" value="P:barbed-end actin filament capping"/>
    <property type="evidence" value="ECO:0007669"/>
    <property type="project" value="TreeGrafter"/>
</dbReference>
<comment type="subunit">
    <text evidence="8">Interacts with G-actin; ADP-actin form.</text>
</comment>
<dbReference type="CDD" id="cd11285">
    <property type="entry name" value="ADF_Twf-N_like"/>
    <property type="match status" value="1"/>
</dbReference>
<dbReference type="CDD" id="cd11284">
    <property type="entry name" value="ADF_Twf-C_like"/>
    <property type="match status" value="1"/>
</dbReference>
<dbReference type="SUPFAM" id="SSF55753">
    <property type="entry name" value="Actin depolymerizing proteins"/>
    <property type="match status" value="2"/>
</dbReference>
<dbReference type="PANTHER" id="PTHR13759">
    <property type="entry name" value="TWINFILIN"/>
    <property type="match status" value="1"/>
</dbReference>
<dbReference type="GO" id="GO:0010976">
    <property type="term" value="P:positive regulation of neuron projection development"/>
    <property type="evidence" value="ECO:0007669"/>
    <property type="project" value="TreeGrafter"/>
</dbReference>
<protein>
    <recommendedName>
        <fullName evidence="10">Twinfilin</fullName>
    </recommendedName>
</protein>
<evidence type="ECO:0000256" key="6">
    <source>
        <dbReference type="ARBA" id="ARBA00023203"/>
    </source>
</evidence>
<feature type="domain" description="ADF-H" evidence="11">
    <location>
        <begin position="1"/>
        <end position="139"/>
    </location>
</feature>
<evidence type="ECO:0000256" key="3">
    <source>
        <dbReference type="ARBA" id="ARBA00009557"/>
    </source>
</evidence>
<accession>A0A914W446</accession>
<evidence type="ECO:0000259" key="11">
    <source>
        <dbReference type="PROSITE" id="PS51263"/>
    </source>
</evidence>
<organism evidence="12 13">
    <name type="scientific">Plectus sambesii</name>
    <dbReference type="NCBI Taxonomy" id="2011161"/>
    <lineage>
        <taxon>Eukaryota</taxon>
        <taxon>Metazoa</taxon>
        <taxon>Ecdysozoa</taxon>
        <taxon>Nematoda</taxon>
        <taxon>Chromadorea</taxon>
        <taxon>Plectida</taxon>
        <taxon>Plectina</taxon>
        <taxon>Plectoidea</taxon>
        <taxon>Plectidae</taxon>
        <taxon>Plectus</taxon>
    </lineage>
</organism>
<dbReference type="GO" id="GO:0010591">
    <property type="term" value="P:regulation of lamellipodium assembly"/>
    <property type="evidence" value="ECO:0007669"/>
    <property type="project" value="TreeGrafter"/>
</dbReference>
<evidence type="ECO:0000256" key="2">
    <source>
        <dbReference type="ARBA" id="ARBA00004544"/>
    </source>
</evidence>
<dbReference type="WBParaSite" id="PSAMB.scaffold3003size20088.g19978.t1">
    <property type="protein sequence ID" value="PSAMB.scaffold3003size20088.g19978.t1"/>
    <property type="gene ID" value="PSAMB.scaffold3003size20088.g19978"/>
</dbReference>
<dbReference type="Gene3D" id="3.40.20.10">
    <property type="entry name" value="Severin"/>
    <property type="match status" value="2"/>
</dbReference>
<dbReference type="SMART" id="SM00102">
    <property type="entry name" value="ADF"/>
    <property type="match status" value="2"/>
</dbReference>
<keyword evidence="6" id="KW-0009">Actin-binding</keyword>
<dbReference type="PROSITE" id="PS51263">
    <property type="entry name" value="ADF_H"/>
    <property type="match status" value="2"/>
</dbReference>
<evidence type="ECO:0000256" key="5">
    <source>
        <dbReference type="ARBA" id="ARBA00022737"/>
    </source>
</evidence>
<dbReference type="Pfam" id="PF00241">
    <property type="entry name" value="Cofilin_ADF"/>
    <property type="match status" value="2"/>
</dbReference>
<dbReference type="FunFam" id="3.40.20.10:FF:000007">
    <property type="entry name" value="Twinfilin-1 isoform 1"/>
    <property type="match status" value="1"/>
</dbReference>
<proteinExistence type="inferred from homology"/>
<comment type="similarity">
    <text evidence="3">Belongs to the actin-binding proteins ADF family. Twinfilin subfamily.</text>
</comment>
<sequence length="351" mass="40258">MACQTGIRASEPLRRFFAKCKEGNVRVVKVVVKNEELTLNFHEAVSGDWERDFQRSLPHCLDAYEPCYVLFRLDARGSYGYEWLLISFADDSAPIRDKMLLAATRATLKAEFGQCYIRQEYHATSKEDCSLEGYRTWMKRKSGPAPLTDVERELVAAHEEEVALQERQKTANSLASQTLRGIAFPVDQEAQEKLDQLRRGGISYVQLSVDTLNEAIKLERFEAIGPQQLAQMIPKDKPRYHFFRYPHTYEGDNYDSLIFIYSLPSSGCSIKERMLFSSCKGPFLDTAERFIGLKPDRKIEIDSTEVVTDEYLLDQLHPKVHLAQQKFAKPKGPPGRGVRRITKHVTQPTHY</sequence>
<comment type="function">
    <text evidence="9">Actin-binding protein involved in motile and morphological processes. Inhibits actin polymerization, likely by sequestering G-actin.</text>
</comment>
<evidence type="ECO:0000313" key="13">
    <source>
        <dbReference type="WBParaSite" id="PSAMB.scaffold3003size20088.g19978.t1"/>
    </source>
</evidence>
<dbReference type="GO" id="GO:0005938">
    <property type="term" value="C:cell cortex"/>
    <property type="evidence" value="ECO:0007669"/>
    <property type="project" value="UniProtKB-SubCell"/>
</dbReference>
<dbReference type="FunFam" id="3.40.20.10:FF:000042">
    <property type="entry name" value="Actin depolymerizing protein"/>
    <property type="match status" value="1"/>
</dbReference>
<evidence type="ECO:0000256" key="1">
    <source>
        <dbReference type="ARBA" id="ARBA00004245"/>
    </source>
</evidence>
<dbReference type="InterPro" id="IPR002108">
    <property type="entry name" value="ADF-H"/>
</dbReference>
<name>A0A914W446_9BILA</name>
<evidence type="ECO:0000256" key="10">
    <source>
        <dbReference type="ARBA" id="ARBA00069496"/>
    </source>
</evidence>
<keyword evidence="12" id="KW-1185">Reference proteome</keyword>
<keyword evidence="7" id="KW-0206">Cytoskeleton</keyword>
<feature type="domain" description="ADF-H" evidence="11">
    <location>
        <begin position="181"/>
        <end position="317"/>
    </location>
</feature>
<keyword evidence="5" id="KW-0677">Repeat</keyword>
<evidence type="ECO:0000313" key="12">
    <source>
        <dbReference type="Proteomes" id="UP000887566"/>
    </source>
</evidence>
<reference evidence="13" key="1">
    <citation type="submission" date="2022-11" db="UniProtKB">
        <authorList>
            <consortium name="WormBaseParasite"/>
        </authorList>
    </citation>
    <scope>IDENTIFICATION</scope>
</reference>
<evidence type="ECO:0000256" key="9">
    <source>
        <dbReference type="ARBA" id="ARBA00056419"/>
    </source>
</evidence>
<dbReference type="GO" id="GO:0030042">
    <property type="term" value="P:actin filament depolymerization"/>
    <property type="evidence" value="ECO:0007669"/>
    <property type="project" value="TreeGrafter"/>
</dbReference>
<dbReference type="PANTHER" id="PTHR13759:SF1">
    <property type="entry name" value="TWINFILIN"/>
    <property type="match status" value="1"/>
</dbReference>
<comment type="subcellular location">
    <subcellularLocation>
        <location evidence="2">Cytoplasm</location>
        <location evidence="2">Cell cortex</location>
    </subcellularLocation>
    <subcellularLocation>
        <location evidence="1">Cytoplasm</location>
        <location evidence="1">Cytoskeleton</location>
    </subcellularLocation>
</comment>
<dbReference type="GO" id="GO:0051015">
    <property type="term" value="F:actin filament binding"/>
    <property type="evidence" value="ECO:0007669"/>
    <property type="project" value="TreeGrafter"/>
</dbReference>
<dbReference type="GO" id="GO:0003785">
    <property type="term" value="F:actin monomer binding"/>
    <property type="evidence" value="ECO:0007669"/>
    <property type="project" value="TreeGrafter"/>
</dbReference>
<dbReference type="InterPro" id="IPR028458">
    <property type="entry name" value="Twinfilin"/>
</dbReference>
<evidence type="ECO:0000256" key="8">
    <source>
        <dbReference type="ARBA" id="ARBA00038532"/>
    </source>
</evidence>
<keyword evidence="4" id="KW-0963">Cytoplasm</keyword>
<dbReference type="GO" id="GO:0005884">
    <property type="term" value="C:actin filament"/>
    <property type="evidence" value="ECO:0007669"/>
    <property type="project" value="TreeGrafter"/>
</dbReference>
<dbReference type="InterPro" id="IPR029006">
    <property type="entry name" value="ADF-H/Gelsolin-like_dom_sf"/>
</dbReference>